<sequence>MGFLDDIKDKIGTKAEEFKQAYQKAYDETESLAERKERKEREKAEKNASGEGEA</sequence>
<gene>
    <name evidence="2" type="ORF">JFL75_11915</name>
</gene>
<dbReference type="KEGG" id="bhc:JFL75_11915"/>
<evidence type="ECO:0000256" key="1">
    <source>
        <dbReference type="SAM" id="MobiDB-lite"/>
    </source>
</evidence>
<accession>A0A7T7XJR8</accession>
<feature type="compositionally biased region" description="Basic and acidic residues" evidence="1">
    <location>
        <begin position="32"/>
        <end position="48"/>
    </location>
</feature>
<organism evidence="2 3">
    <name type="scientific">Breznakiella homolactica</name>
    <dbReference type="NCBI Taxonomy" id="2798577"/>
    <lineage>
        <taxon>Bacteria</taxon>
        <taxon>Pseudomonadati</taxon>
        <taxon>Spirochaetota</taxon>
        <taxon>Spirochaetia</taxon>
        <taxon>Spirochaetales</taxon>
        <taxon>Breznakiellaceae</taxon>
        <taxon>Breznakiella</taxon>
    </lineage>
</organism>
<protein>
    <submittedName>
        <fullName evidence="2">Uncharacterized protein</fullName>
    </submittedName>
</protein>
<proteinExistence type="predicted"/>
<dbReference type="Proteomes" id="UP000595917">
    <property type="component" value="Chromosome"/>
</dbReference>
<dbReference type="RefSeq" id="WP_215624957.1">
    <property type="nucleotide sequence ID" value="NZ_CP067089.2"/>
</dbReference>
<dbReference type="EMBL" id="CP067089">
    <property type="protein sequence ID" value="QQO07651.1"/>
    <property type="molecule type" value="Genomic_DNA"/>
</dbReference>
<evidence type="ECO:0000313" key="3">
    <source>
        <dbReference type="Proteomes" id="UP000595917"/>
    </source>
</evidence>
<keyword evidence="3" id="KW-1185">Reference proteome</keyword>
<reference evidence="2" key="1">
    <citation type="submission" date="2021-01" db="EMBL/GenBank/DDBJ databases">
        <title>Description of Breznakiella homolactica.</title>
        <authorList>
            <person name="Song Y."/>
            <person name="Brune A."/>
        </authorList>
    </citation>
    <scope>NUCLEOTIDE SEQUENCE</scope>
    <source>
        <strain evidence="2">RmG30</strain>
    </source>
</reference>
<dbReference type="AlphaFoldDB" id="A0A7T7XJR8"/>
<name>A0A7T7XJR8_9SPIR</name>
<feature type="region of interest" description="Disordered" evidence="1">
    <location>
        <begin position="26"/>
        <end position="54"/>
    </location>
</feature>
<evidence type="ECO:0000313" key="2">
    <source>
        <dbReference type="EMBL" id="QQO07651.1"/>
    </source>
</evidence>